<reference evidence="2 3" key="1">
    <citation type="submission" date="2024-09" db="EMBL/GenBank/DDBJ databases">
        <authorList>
            <person name="Sun Q."/>
            <person name="Mori K."/>
        </authorList>
    </citation>
    <scope>NUCLEOTIDE SEQUENCE [LARGE SCALE GENOMIC DNA]</scope>
    <source>
        <strain evidence="2 3">NCAIM B.02415</strain>
    </source>
</reference>
<keyword evidence="3" id="KW-1185">Reference proteome</keyword>
<dbReference type="EMBL" id="JBHLTS010000022">
    <property type="protein sequence ID" value="MFC0515347.1"/>
    <property type="molecule type" value="Genomic_DNA"/>
</dbReference>
<comment type="caution">
    <text evidence="2">The sequence shown here is derived from an EMBL/GenBank/DDBJ whole genome shotgun (WGS) entry which is preliminary data.</text>
</comment>
<dbReference type="InterPro" id="IPR021776">
    <property type="entry name" value="ActD"/>
</dbReference>
<gene>
    <name evidence="2" type="ORF">ACFFGT_14100</name>
</gene>
<proteinExistence type="predicted"/>
<keyword evidence="1" id="KW-0472">Membrane</keyword>
<dbReference type="Pfam" id="PF11821">
    <property type="entry name" value="ActD"/>
    <property type="match status" value="1"/>
</dbReference>
<protein>
    <submittedName>
        <fullName evidence="2">Quinol:electron acceptor oxidoreductase subunit ActD</fullName>
    </submittedName>
</protein>
<evidence type="ECO:0000313" key="3">
    <source>
        <dbReference type="Proteomes" id="UP001589828"/>
    </source>
</evidence>
<sequence length="165" mass="18653">MKRTKLILNHFYSTDDLKHGIEVLQHYQVPILEVHLSKPIKGIDEKLQIKRLRRGHAAIKFGLLGGTALSTLTYYLIEHGWPLMNSKTISAFLIGIIIMALTFVFATYLFPSRVPKVISLPPSDSRFFLIVVDANHITAHEEIGRLFQYAEAVEMSPPVKDIVTA</sequence>
<accession>A0ABV6L7C4</accession>
<dbReference type="RefSeq" id="WP_377023182.1">
    <property type="nucleotide sequence ID" value="NZ_JBHLTS010000022.1"/>
</dbReference>
<feature type="transmembrane region" description="Helical" evidence="1">
    <location>
        <begin position="57"/>
        <end position="77"/>
    </location>
</feature>
<evidence type="ECO:0000313" key="2">
    <source>
        <dbReference type="EMBL" id="MFC0515347.1"/>
    </source>
</evidence>
<keyword evidence="1" id="KW-1133">Transmembrane helix</keyword>
<keyword evidence="1" id="KW-0812">Transmembrane</keyword>
<feature type="transmembrane region" description="Helical" evidence="1">
    <location>
        <begin position="89"/>
        <end position="110"/>
    </location>
</feature>
<dbReference type="Proteomes" id="UP001589828">
    <property type="component" value="Unassembled WGS sequence"/>
</dbReference>
<evidence type="ECO:0000256" key="1">
    <source>
        <dbReference type="SAM" id="Phobius"/>
    </source>
</evidence>
<organism evidence="2 3">
    <name type="scientific">Mucilaginibacter angelicae</name>
    <dbReference type="NCBI Taxonomy" id="869718"/>
    <lineage>
        <taxon>Bacteria</taxon>
        <taxon>Pseudomonadati</taxon>
        <taxon>Bacteroidota</taxon>
        <taxon>Sphingobacteriia</taxon>
        <taxon>Sphingobacteriales</taxon>
        <taxon>Sphingobacteriaceae</taxon>
        <taxon>Mucilaginibacter</taxon>
    </lineage>
</organism>
<name>A0ABV6L7C4_9SPHI</name>